<feature type="transmembrane region" description="Helical" evidence="1">
    <location>
        <begin position="37"/>
        <end position="56"/>
    </location>
</feature>
<dbReference type="Pfam" id="PF09423">
    <property type="entry name" value="PhoD"/>
    <property type="match status" value="1"/>
</dbReference>
<feature type="transmembrane region" description="Helical" evidence="1">
    <location>
        <begin position="12"/>
        <end position="31"/>
    </location>
</feature>
<organism evidence="3 4">
    <name type="scientific">Acrodontium crateriforme</name>
    <dbReference type="NCBI Taxonomy" id="150365"/>
    <lineage>
        <taxon>Eukaryota</taxon>
        <taxon>Fungi</taxon>
        <taxon>Dikarya</taxon>
        <taxon>Ascomycota</taxon>
        <taxon>Pezizomycotina</taxon>
        <taxon>Dothideomycetes</taxon>
        <taxon>Dothideomycetidae</taxon>
        <taxon>Mycosphaerellales</taxon>
        <taxon>Teratosphaeriaceae</taxon>
        <taxon>Acrodontium</taxon>
    </lineage>
</organism>
<evidence type="ECO:0000313" key="4">
    <source>
        <dbReference type="Proteomes" id="UP001303373"/>
    </source>
</evidence>
<keyword evidence="1" id="KW-1133">Transmembrane helix</keyword>
<feature type="transmembrane region" description="Helical" evidence="1">
    <location>
        <begin position="131"/>
        <end position="149"/>
    </location>
</feature>
<dbReference type="Proteomes" id="UP001303373">
    <property type="component" value="Chromosome 2"/>
</dbReference>
<dbReference type="EMBL" id="CP138581">
    <property type="protein sequence ID" value="WPG98596.1"/>
    <property type="molecule type" value="Genomic_DNA"/>
</dbReference>
<accession>A0AAQ3M0A5</accession>
<dbReference type="CDD" id="cd07389">
    <property type="entry name" value="MPP_PhoD"/>
    <property type="match status" value="1"/>
</dbReference>
<dbReference type="SUPFAM" id="SSF56300">
    <property type="entry name" value="Metallo-dependent phosphatases"/>
    <property type="match status" value="1"/>
</dbReference>
<gene>
    <name evidence="3" type="ORF">R9X50_00138900</name>
</gene>
<name>A0AAQ3M0A5_9PEZI</name>
<dbReference type="InterPro" id="IPR018946">
    <property type="entry name" value="PhoD-like_MPP"/>
</dbReference>
<dbReference type="PANTHER" id="PTHR43606">
    <property type="entry name" value="PHOSPHATASE, PUTATIVE (AFU_ORTHOLOGUE AFUA_6G08710)-RELATED"/>
    <property type="match status" value="1"/>
</dbReference>
<keyword evidence="1" id="KW-0812">Transmembrane</keyword>
<dbReference type="InterPro" id="IPR038607">
    <property type="entry name" value="PhoD-like_sf"/>
</dbReference>
<evidence type="ECO:0000259" key="2">
    <source>
        <dbReference type="Pfam" id="PF09423"/>
    </source>
</evidence>
<dbReference type="Gene3D" id="3.60.21.70">
    <property type="entry name" value="PhoD-like phosphatase"/>
    <property type="match status" value="1"/>
</dbReference>
<dbReference type="InterPro" id="IPR052900">
    <property type="entry name" value="Phospholipid_Metab_Enz"/>
</dbReference>
<dbReference type="PANTHER" id="PTHR43606:SF2">
    <property type="entry name" value="ALKALINE PHOSPHATASE FAMILY PROTEIN (AFU_ORTHOLOGUE AFUA_5G03860)"/>
    <property type="match status" value="1"/>
</dbReference>
<reference evidence="3 4" key="1">
    <citation type="submission" date="2023-11" db="EMBL/GenBank/DDBJ databases">
        <title>An acidophilic fungus is an integral part of prey digestion in a carnivorous sundew plant.</title>
        <authorList>
            <person name="Tsai I.J."/>
        </authorList>
    </citation>
    <scope>NUCLEOTIDE SEQUENCE [LARGE SCALE GENOMIC DNA]</scope>
    <source>
        <strain evidence="3">169a</strain>
    </source>
</reference>
<dbReference type="AlphaFoldDB" id="A0AAQ3M0A5"/>
<keyword evidence="1" id="KW-0472">Membrane</keyword>
<evidence type="ECO:0000256" key="1">
    <source>
        <dbReference type="SAM" id="Phobius"/>
    </source>
</evidence>
<protein>
    <submittedName>
        <fullName evidence="3">Alkaline phosphatase</fullName>
    </submittedName>
</protein>
<sequence length="667" mass="74769">MSTADINNVARYVTSISSTLLRLLAFVFLRWIPGHGIPPAVFALFAVYVPSFLYNLTHTAPYDLIADEIDIVVRDVTGEDDTNDVDPQYVDEDAIGQPVQELDVEETIVVEEKEPKILRTLFIGMPSPTKIMWTVATFAINLALVAMVWDLTYRATFFYPSHDLSMARAGYVSESTANILVREPDASKFPVFISYRQADQQLLGGSRDTAWKSGGSLDWLDNSTDYTGTFKLTKLTADRRYQWTTSNNHDGYFVTAPRMGQTSNRRETDGVFTFVHSSCLKNNFPYNPFSHTLSNQGLRHFARAIDGLKAQFMIFLGDFIYADVPHRHGVKAEDFRREYRQIYASPDWPDATKNLPWIHTYDDHEVANDWDGNTTGLFASANEPYALYHTSVNPPAARKGETYFSFSHGPATFFMLDTRRYRSPNDATNGSDPITGEPTKTMLGKEQLADLLAWLKRPEPSGIRWKIVISSIPFTKNWWFGAQDTWRGYLGERQIILEAMWDVGLRGGTGVIILSGDRHEFAATAFPPPPEGKEELTGLGNIGAGAFGLNPRADSTTQNPLLTRRKYWPLSAVVHEFSASPLNMFYLPIRTYSESSTSTKYASDVCIKYIPDGNSKFGAVSISNPSTSDQSILHYRLFVDGEETWSHTITTPPLTAGSGRSKDAIWG</sequence>
<feature type="domain" description="PhoD-like phosphatase metallophosphatase" evidence="2">
    <location>
        <begin position="299"/>
        <end position="533"/>
    </location>
</feature>
<keyword evidence="4" id="KW-1185">Reference proteome</keyword>
<evidence type="ECO:0000313" key="3">
    <source>
        <dbReference type="EMBL" id="WPG98596.1"/>
    </source>
</evidence>
<dbReference type="InterPro" id="IPR029052">
    <property type="entry name" value="Metallo-depent_PP-like"/>
</dbReference>
<proteinExistence type="predicted"/>